<evidence type="ECO:0000313" key="1">
    <source>
        <dbReference type="EMBL" id="OEJ69042.1"/>
    </source>
</evidence>
<reference evidence="2" key="1">
    <citation type="submission" date="2016-07" db="EMBL/GenBank/DDBJ databases">
        <authorList>
            <person name="Florea S."/>
            <person name="Webb J.S."/>
            <person name="Jaromczyk J."/>
            <person name="Schardl C.L."/>
        </authorList>
    </citation>
    <scope>NUCLEOTIDE SEQUENCE [LARGE SCALE GENOMIC DNA]</scope>
    <source>
        <strain evidence="2">MV-1</strain>
    </source>
</reference>
<dbReference type="AlphaFoldDB" id="A0A1E5QAV6"/>
<sequence length="61" mass="6800">MANIEVRDADGKVLHTYEMYAAGYGTLVTDEDLFEEAKRNVVDDGLVSKDEADKLTFTITD</sequence>
<dbReference type="RefSeq" id="WP_069956896.1">
    <property type="nucleotide sequence ID" value="NZ_MCGG01000009.1"/>
</dbReference>
<organism evidence="1 2">
    <name type="scientific">Magnetovibrio blakemorei</name>
    <dbReference type="NCBI Taxonomy" id="28181"/>
    <lineage>
        <taxon>Bacteria</taxon>
        <taxon>Pseudomonadati</taxon>
        <taxon>Pseudomonadota</taxon>
        <taxon>Alphaproteobacteria</taxon>
        <taxon>Rhodospirillales</taxon>
        <taxon>Magnetovibrionaceae</taxon>
        <taxon>Magnetovibrio</taxon>
    </lineage>
</organism>
<dbReference type="Proteomes" id="UP000095347">
    <property type="component" value="Unassembled WGS sequence"/>
</dbReference>
<dbReference type="OrthoDB" id="8909820at2"/>
<comment type="caution">
    <text evidence="1">The sequence shown here is derived from an EMBL/GenBank/DDBJ whole genome shotgun (WGS) entry which is preliminary data.</text>
</comment>
<gene>
    <name evidence="1" type="ORF">BEN30_04845</name>
</gene>
<protein>
    <submittedName>
        <fullName evidence="1">Uncharacterized protein</fullName>
    </submittedName>
</protein>
<proteinExistence type="predicted"/>
<keyword evidence="2" id="KW-1185">Reference proteome</keyword>
<name>A0A1E5QAV6_9PROT</name>
<accession>A0A1E5QAV6</accession>
<dbReference type="EMBL" id="MCGG01000009">
    <property type="protein sequence ID" value="OEJ69042.1"/>
    <property type="molecule type" value="Genomic_DNA"/>
</dbReference>
<evidence type="ECO:0000313" key="2">
    <source>
        <dbReference type="Proteomes" id="UP000095347"/>
    </source>
</evidence>